<dbReference type="Pfam" id="PF07254">
    <property type="entry name" value="Cpta_toxin"/>
    <property type="match status" value="1"/>
</dbReference>
<gene>
    <name evidence="2" type="ORF">FHR99_000229</name>
</gene>
<sequence>MTSKPSPASLRLELRPSRWLLLYLISAHGLAAGALILAPVAASLQLLALALTAFSLLFHVMTLYHRRWRCEVLLRDEKGWCLQIGRLRRPVELKSCWVTPYAVGMRFRGRGLLLPADAFVSADGFRRLRVQLRFAPGLKNSVSGLR</sequence>
<dbReference type="RefSeq" id="WP_183408710.1">
    <property type="nucleotide sequence ID" value="NZ_JACHWY010000001.1"/>
</dbReference>
<name>A0A7W4Z4D5_9GAMM</name>
<keyword evidence="1" id="KW-0812">Transmembrane</keyword>
<evidence type="ECO:0000256" key="1">
    <source>
        <dbReference type="SAM" id="Phobius"/>
    </source>
</evidence>
<evidence type="ECO:0000313" key="3">
    <source>
        <dbReference type="Proteomes" id="UP000537130"/>
    </source>
</evidence>
<accession>A0A7W4Z4D5</accession>
<proteinExistence type="predicted"/>
<evidence type="ECO:0000313" key="2">
    <source>
        <dbReference type="EMBL" id="MBB3045993.1"/>
    </source>
</evidence>
<keyword evidence="3" id="KW-1185">Reference proteome</keyword>
<dbReference type="EMBL" id="JACHWY010000001">
    <property type="protein sequence ID" value="MBB3045993.1"/>
    <property type="molecule type" value="Genomic_DNA"/>
</dbReference>
<dbReference type="Proteomes" id="UP000537130">
    <property type="component" value="Unassembled WGS sequence"/>
</dbReference>
<organism evidence="2 3">
    <name type="scientific">Litorivivens lipolytica</name>
    <dbReference type="NCBI Taxonomy" id="1524264"/>
    <lineage>
        <taxon>Bacteria</taxon>
        <taxon>Pseudomonadati</taxon>
        <taxon>Pseudomonadota</taxon>
        <taxon>Gammaproteobacteria</taxon>
        <taxon>Litorivivens</taxon>
    </lineage>
</organism>
<protein>
    <recommendedName>
        <fullName evidence="4">Toxin CptA</fullName>
    </recommendedName>
</protein>
<reference evidence="2 3" key="1">
    <citation type="submission" date="2020-08" db="EMBL/GenBank/DDBJ databases">
        <title>Genomic Encyclopedia of Type Strains, Phase III (KMG-III): the genomes of soil and plant-associated and newly described type strains.</title>
        <authorList>
            <person name="Whitman W."/>
        </authorList>
    </citation>
    <scope>NUCLEOTIDE SEQUENCE [LARGE SCALE GENOMIC DNA]</scope>
    <source>
        <strain evidence="2 3">CECT 8654</strain>
    </source>
</reference>
<dbReference type="InterPro" id="IPR009883">
    <property type="entry name" value="YgfX"/>
</dbReference>
<dbReference type="AlphaFoldDB" id="A0A7W4Z4D5"/>
<keyword evidence="1" id="KW-0472">Membrane</keyword>
<feature type="transmembrane region" description="Helical" evidence="1">
    <location>
        <begin position="20"/>
        <end position="40"/>
    </location>
</feature>
<evidence type="ECO:0008006" key="4">
    <source>
        <dbReference type="Google" id="ProtNLM"/>
    </source>
</evidence>
<keyword evidence="1" id="KW-1133">Transmembrane helix</keyword>
<comment type="caution">
    <text evidence="2">The sequence shown here is derived from an EMBL/GenBank/DDBJ whole genome shotgun (WGS) entry which is preliminary data.</text>
</comment>
<feature type="transmembrane region" description="Helical" evidence="1">
    <location>
        <begin position="46"/>
        <end position="65"/>
    </location>
</feature>